<dbReference type="InterPro" id="IPR029464">
    <property type="entry name" value="HSDR_N"/>
</dbReference>
<name>A0A7W0HKN1_9BACT</name>
<dbReference type="EMBL" id="JACDUS010000004">
    <property type="protein sequence ID" value="MBA2881373.1"/>
    <property type="molecule type" value="Genomic_DNA"/>
</dbReference>
<feature type="domain" description="Type I restriction enzyme R protein N-terminal" evidence="1">
    <location>
        <begin position="24"/>
        <end position="132"/>
    </location>
</feature>
<accession>A0A7W0HKN1</accession>
<evidence type="ECO:0000259" key="1">
    <source>
        <dbReference type="Pfam" id="PF13588"/>
    </source>
</evidence>
<organism evidence="2 3">
    <name type="scientific">Desulfosalsimonas propionicica</name>
    <dbReference type="NCBI Taxonomy" id="332175"/>
    <lineage>
        <taxon>Bacteria</taxon>
        <taxon>Pseudomonadati</taxon>
        <taxon>Thermodesulfobacteriota</taxon>
        <taxon>Desulfobacteria</taxon>
        <taxon>Desulfobacterales</taxon>
        <taxon>Desulfosalsimonadaceae</taxon>
        <taxon>Desulfosalsimonas</taxon>
    </lineage>
</organism>
<keyword evidence="3" id="KW-1185">Reference proteome</keyword>
<comment type="caution">
    <text evidence="2">The sequence shown here is derived from an EMBL/GenBank/DDBJ whole genome shotgun (WGS) entry which is preliminary data.</text>
</comment>
<proteinExistence type="predicted"/>
<dbReference type="RefSeq" id="WP_181551041.1">
    <property type="nucleotide sequence ID" value="NZ_JACDUS010000004.1"/>
</dbReference>
<protein>
    <recommendedName>
        <fullName evidence="1">Type I restriction enzyme R protein N-terminal domain-containing protein</fullName>
    </recommendedName>
</protein>
<dbReference type="Pfam" id="PF13588">
    <property type="entry name" value="HSDR_N_2"/>
    <property type="match status" value="1"/>
</dbReference>
<evidence type="ECO:0000313" key="2">
    <source>
        <dbReference type="EMBL" id="MBA2881373.1"/>
    </source>
</evidence>
<evidence type="ECO:0000313" key="3">
    <source>
        <dbReference type="Proteomes" id="UP000525298"/>
    </source>
</evidence>
<sequence>MGTHHLILGKTTDFLTGQSLFDTHDERRRQQLARFLVEEKGYAKNEIQARQQMQLQLDKKTGQVFVDFVVHAGDNPLMLILYRPGSIVSRRRTAVAAARIFYDKAIARAVVTNAEDAEIIDTATGRVTGTGLEAVISRSDAARVLESQQPLVLSAQRRQKEKQILFAMEVLTQKECDEYTCQNI</sequence>
<gene>
    <name evidence="2" type="ORF">HNR65_001700</name>
</gene>
<dbReference type="Proteomes" id="UP000525298">
    <property type="component" value="Unassembled WGS sequence"/>
</dbReference>
<reference evidence="2 3" key="1">
    <citation type="submission" date="2020-07" db="EMBL/GenBank/DDBJ databases">
        <title>Genomic Encyclopedia of Type Strains, Phase IV (KMG-IV): sequencing the most valuable type-strain genomes for metagenomic binning, comparative biology and taxonomic classification.</title>
        <authorList>
            <person name="Goeker M."/>
        </authorList>
    </citation>
    <scope>NUCLEOTIDE SEQUENCE [LARGE SCALE GENOMIC DNA]</scope>
    <source>
        <strain evidence="2 3">DSM 17721</strain>
    </source>
</reference>
<dbReference type="AlphaFoldDB" id="A0A7W0HKN1"/>